<evidence type="ECO:0000256" key="6">
    <source>
        <dbReference type="ARBA" id="ARBA00023049"/>
    </source>
</evidence>
<dbReference type="GO" id="GO:0008270">
    <property type="term" value="F:zinc ion binding"/>
    <property type="evidence" value="ECO:0007669"/>
    <property type="project" value="InterPro"/>
</dbReference>
<dbReference type="InterPro" id="IPR000834">
    <property type="entry name" value="Peptidase_M14"/>
</dbReference>
<dbReference type="SUPFAM" id="SSF52317">
    <property type="entry name" value="Class I glutamine amidotransferase-like"/>
    <property type="match status" value="1"/>
</dbReference>
<feature type="signal peptide" evidence="8">
    <location>
        <begin position="1"/>
        <end position="29"/>
    </location>
</feature>
<accession>A0A542YR91</accession>
<dbReference type="Pfam" id="PF00246">
    <property type="entry name" value="Peptidase_M14"/>
    <property type="match status" value="1"/>
</dbReference>
<comment type="cofactor">
    <cofactor evidence="1">
        <name>Zn(2+)</name>
        <dbReference type="ChEBI" id="CHEBI:29105"/>
    </cofactor>
</comment>
<keyword evidence="8" id="KW-0732">Signal</keyword>
<feature type="chain" id="PRO_5022068450" evidence="8">
    <location>
        <begin position="30"/>
        <end position="893"/>
    </location>
</feature>
<keyword evidence="3" id="KW-0645">Protease</keyword>
<dbReference type="GO" id="GO:0006508">
    <property type="term" value="P:proteolysis"/>
    <property type="evidence" value="ECO:0007669"/>
    <property type="project" value="UniProtKB-KW"/>
</dbReference>
<dbReference type="GO" id="GO:0004181">
    <property type="term" value="F:metallocarboxypeptidase activity"/>
    <property type="evidence" value="ECO:0007669"/>
    <property type="project" value="InterPro"/>
</dbReference>
<dbReference type="EMBL" id="VFOP01000001">
    <property type="protein sequence ID" value="TQL50454.1"/>
    <property type="molecule type" value="Genomic_DNA"/>
</dbReference>
<protein>
    <submittedName>
        <fullName evidence="10">Putative membrane protein</fullName>
    </submittedName>
</protein>
<dbReference type="PANTHER" id="PTHR11705:SF143">
    <property type="entry name" value="SLL0236 PROTEIN"/>
    <property type="match status" value="1"/>
</dbReference>
<evidence type="ECO:0000256" key="4">
    <source>
        <dbReference type="ARBA" id="ARBA00022801"/>
    </source>
</evidence>
<dbReference type="OrthoDB" id="9758209at2"/>
<evidence type="ECO:0000259" key="9">
    <source>
        <dbReference type="Pfam" id="PF00246"/>
    </source>
</evidence>
<keyword evidence="11" id="KW-1185">Reference proteome</keyword>
<proteinExistence type="inferred from homology"/>
<dbReference type="AlphaFoldDB" id="A0A542YR91"/>
<sequence length="893" mass="96633">MSLRKTGLTAFVAAASIVGLLSGTTGATATLTPTPTTQGGSAFTAPTQSVPTPEEFFGYPLGEEAKLPRFHEVKAYLSQIADSSPLVNYEVVGETTEGEEFPIVQIGSAANLDRLEEILDINARLADPAQLQVEADAAGVPRDEYARTLAADSVPVYYIEAGIHSTEVGNTPALMNVVHRFATEQSDFTEKVLDAMVIVVVPSQNPDGHNRVVDYFMDTEGTDYARVFPDLYQKYVGHDNNRDWFMFTQEESRIRLALEQKYRPVVQHYMHQAGANSPRIWSPPWDEPMSPVLDPITVSSANSIGQEANRDLIAAGKKGAKTDDAYGIMWNADVMGYSTFQGTTTWLTEIASARDLWFTYTSENILEPSAATLRSPLPYDETTWRPMQIVEYAETAVYSGLETVAGNPQEWLYRNMYQVNANSETWDGGASAYVIPAEQRDPFATYELLSIFDLGAVVIEQATEDFTAGGTAYEEGSWILRTDQPMGRWVDQLLRIDEYPDEARKCNDCPLIMPYSETTDNLGLLMGVDVDAVNEPVQVSSVVVDEVTPAAQPFPKDPGRTGAYVVGPTSYGLGRVITALEQTDVPVYRAAEEVDVRSGTVLPPGALIVPARADGAREALEQASADLGLPVYAVRKAPRVPAVELEETTRVGLVRGANNMPGGWLMWMLEQYGTDYAVVSADDYEDLAAKYDTIVLAPGISTSRITDGLNPANYPEEFHWARGVPDGPAKLAEFVEGGGNLVALGSASTTAVDALSLPADNITPRDRDVMSAPGALLEQTFDPTAPAAWGMPEAWPVWYGNDPAFAVGGEAQVAASYPESEDLLVSGYAHGTSAIAGASNVATFEVGDGQATIAGGHITFRTWPRATWTLVTNAIYNGAGTPLTADELALRFR</sequence>
<reference evidence="10 11" key="1">
    <citation type="submission" date="2019-06" db="EMBL/GenBank/DDBJ databases">
        <title>Sequencing the genomes of 1000 actinobacteria strains.</title>
        <authorList>
            <person name="Klenk H.-P."/>
        </authorList>
    </citation>
    <scope>NUCLEOTIDE SEQUENCE [LARGE SCALE GENOMIC DNA]</scope>
    <source>
        <strain evidence="10 11">DSM 12335</strain>
    </source>
</reference>
<keyword evidence="5" id="KW-0862">Zinc</keyword>
<evidence type="ECO:0000256" key="7">
    <source>
        <dbReference type="SAM" id="MobiDB-lite"/>
    </source>
</evidence>
<evidence type="ECO:0000313" key="11">
    <source>
        <dbReference type="Proteomes" id="UP000319516"/>
    </source>
</evidence>
<feature type="region of interest" description="Disordered" evidence="7">
    <location>
        <begin position="29"/>
        <end position="49"/>
    </location>
</feature>
<feature type="domain" description="Peptidase M14" evidence="9">
    <location>
        <begin position="74"/>
        <end position="444"/>
    </location>
</feature>
<name>A0A542YR91_9MICO</name>
<evidence type="ECO:0000256" key="3">
    <source>
        <dbReference type="ARBA" id="ARBA00022670"/>
    </source>
</evidence>
<comment type="similarity">
    <text evidence="2">Belongs to the peptidase M14 family.</text>
</comment>
<dbReference type="SUPFAM" id="SSF53187">
    <property type="entry name" value="Zn-dependent exopeptidases"/>
    <property type="match status" value="1"/>
</dbReference>
<evidence type="ECO:0000256" key="5">
    <source>
        <dbReference type="ARBA" id="ARBA00022833"/>
    </source>
</evidence>
<evidence type="ECO:0000256" key="1">
    <source>
        <dbReference type="ARBA" id="ARBA00001947"/>
    </source>
</evidence>
<dbReference type="GO" id="GO:0005615">
    <property type="term" value="C:extracellular space"/>
    <property type="evidence" value="ECO:0007669"/>
    <property type="project" value="TreeGrafter"/>
</dbReference>
<organism evidence="10 11">
    <name type="scientific">Ornithinicoccus hortensis</name>
    <dbReference type="NCBI Taxonomy" id="82346"/>
    <lineage>
        <taxon>Bacteria</taxon>
        <taxon>Bacillati</taxon>
        <taxon>Actinomycetota</taxon>
        <taxon>Actinomycetes</taxon>
        <taxon>Micrococcales</taxon>
        <taxon>Intrasporangiaceae</taxon>
        <taxon>Ornithinicoccus</taxon>
    </lineage>
</organism>
<keyword evidence="4" id="KW-0378">Hydrolase</keyword>
<dbReference type="PANTHER" id="PTHR11705">
    <property type="entry name" value="PROTEASE FAMILY M14 CARBOXYPEPTIDASE A,B"/>
    <property type="match status" value="1"/>
</dbReference>
<evidence type="ECO:0000313" key="10">
    <source>
        <dbReference type="EMBL" id="TQL50454.1"/>
    </source>
</evidence>
<comment type="caution">
    <text evidence="10">The sequence shown here is derived from an EMBL/GenBank/DDBJ whole genome shotgun (WGS) entry which is preliminary data.</text>
</comment>
<evidence type="ECO:0000256" key="8">
    <source>
        <dbReference type="SAM" id="SignalP"/>
    </source>
</evidence>
<dbReference type="Gene3D" id="3.40.630.10">
    <property type="entry name" value="Zn peptidases"/>
    <property type="match status" value="1"/>
</dbReference>
<feature type="compositionally biased region" description="Low complexity" evidence="7">
    <location>
        <begin position="29"/>
        <end position="41"/>
    </location>
</feature>
<dbReference type="RefSeq" id="WP_141784587.1">
    <property type="nucleotide sequence ID" value="NZ_BAAAIK010000002.1"/>
</dbReference>
<gene>
    <name evidence="10" type="ORF">FB467_1563</name>
</gene>
<dbReference type="InterPro" id="IPR029062">
    <property type="entry name" value="Class_I_gatase-like"/>
</dbReference>
<keyword evidence="6" id="KW-0482">Metalloprotease</keyword>
<dbReference type="Proteomes" id="UP000319516">
    <property type="component" value="Unassembled WGS sequence"/>
</dbReference>
<evidence type="ECO:0000256" key="2">
    <source>
        <dbReference type="ARBA" id="ARBA00005988"/>
    </source>
</evidence>